<dbReference type="PROSITE" id="PS51257">
    <property type="entry name" value="PROKAR_LIPOPROTEIN"/>
    <property type="match status" value="1"/>
</dbReference>
<evidence type="ECO:0000256" key="7">
    <source>
        <dbReference type="ARBA" id="ARBA00023002"/>
    </source>
</evidence>
<feature type="binding site" evidence="11">
    <location>
        <position position="151"/>
    </location>
    <ligand>
        <name>pyrroloquinoline quinone</name>
        <dbReference type="ChEBI" id="CHEBI:58442"/>
    </ligand>
</feature>
<keyword evidence="7" id="KW-0560">Oxidoreductase</keyword>
<evidence type="ECO:0000256" key="13">
    <source>
        <dbReference type="PIRSR" id="PIRSR617512-4"/>
    </source>
</evidence>
<feature type="binding site" description="axial binding residue" evidence="12">
    <location>
        <position position="690"/>
    </location>
    <ligand>
        <name>heme c</name>
        <dbReference type="ChEBI" id="CHEBI:61717"/>
    </ligand>
    <ligandPart>
        <name>Fe</name>
        <dbReference type="ChEBI" id="CHEBI:18248"/>
    </ligandPart>
</feature>
<evidence type="ECO:0000313" key="17">
    <source>
        <dbReference type="Proteomes" id="UP000600865"/>
    </source>
</evidence>
<dbReference type="PROSITE" id="PS51007">
    <property type="entry name" value="CYTC"/>
    <property type="match status" value="1"/>
</dbReference>
<keyword evidence="17" id="KW-1185">Reference proteome</keyword>
<sequence length="724" mass="77971">MGNIMSKLLRASLYTTACAVLIACSNSTPDTATTDAVNETMRVSDAALSAAAQTPETWLTYGGDYKEQRHSRLTGITKDNVADLGVAWTFDLSTGRGVESTPIVHDGIMYVTGAWSILHALDAKTGEEIWTYDPEVAGEDAIKGCCDVVNRGVAIYDGKVYLGVFDGRLEALDAKTGAVVWSKVTVDQSQPYTITMAPRIVKGKVIIGNSGGELGVRGYVSAFDAQTGSMDWRFYTVPNPKKQPDGAASDSIMTELVNDTWGDTGGWVTDGGGGTAWDSIVYDEANDQILVGVGNGSPWNAKIRDPEGKGDNLFLSSILALDADTGTYKWHFQTTPRDQWDFTATQSIILADLPLGENGADRRVVMQAPKNGFFYVLDAETGEFISGNNFVPMNWATGLDENGRPIEAPNARVTDGEPNPIFPGPLGAHNWHPMAYSPVEKLAYIPAQMIPQLFQDNQVEPDPDAYWNLGYNLSAGIPPEFPTGTVDAFRGFNQGWLVAWDPIKQEARWTVQHDGPWNGGILSLDTGIVLQGQREGDVSAYDAATGDKLWTTDVKSGALSGMSTYEIDGEQYVTITTGWGSAFALSAGYGYKSAVPPQVGRVVTFKLGGTEIIPDKMASSIERSPKGERFGTPDQIMTGLGLYSESCLVCHGPLAVSSGVLPDLRWSYATADKNEWTDIVMNGALSENGMVSFKEQISPEGMEAIRAYVMSQGHLAVKNGEAGK</sequence>
<feature type="binding site" evidence="12">
    <location>
        <position position="295"/>
    </location>
    <ligand>
        <name>Ca(2+)</name>
        <dbReference type="ChEBI" id="CHEBI:29108"/>
    </ligand>
</feature>
<dbReference type="GO" id="GO:0009055">
    <property type="term" value="F:electron transfer activity"/>
    <property type="evidence" value="ECO:0007669"/>
    <property type="project" value="InterPro"/>
</dbReference>
<keyword evidence="6 11" id="KW-0634">PQQ</keyword>
<dbReference type="GO" id="GO:0016614">
    <property type="term" value="F:oxidoreductase activity, acting on CH-OH group of donors"/>
    <property type="evidence" value="ECO:0007669"/>
    <property type="project" value="InterPro"/>
</dbReference>
<dbReference type="InterPro" id="IPR017512">
    <property type="entry name" value="PQQ_MeOH/EtOH_DH"/>
</dbReference>
<feature type="binding site" description="covalent" evidence="11">
    <location>
        <position position="650"/>
    </location>
    <ligand>
        <name>heme c</name>
        <dbReference type="ChEBI" id="CHEBI:61717"/>
    </ligand>
</feature>
<keyword evidence="2 11" id="KW-0349">Heme</keyword>
<feature type="binding site" evidence="11">
    <location>
        <position position="99"/>
    </location>
    <ligand>
        <name>pyrroloquinoline quinone</name>
        <dbReference type="ChEBI" id="CHEBI:58442"/>
    </ligand>
</feature>
<dbReference type="InterPro" id="IPR009056">
    <property type="entry name" value="Cyt_c-like_dom"/>
</dbReference>
<comment type="similarity">
    <text evidence="1">Belongs to the bacterial PQQ dehydrogenase family.</text>
</comment>
<feature type="chain" id="PRO_5038081813" evidence="14">
    <location>
        <begin position="33"/>
        <end position="724"/>
    </location>
</feature>
<feature type="binding site" evidence="12">
    <location>
        <position position="341"/>
    </location>
    <ligand>
        <name>Ca(2+)</name>
        <dbReference type="ChEBI" id="CHEBI:29108"/>
    </ligand>
</feature>
<keyword evidence="3 12" id="KW-0479">Metal-binding</keyword>
<dbReference type="Gene3D" id="2.140.10.10">
    <property type="entry name" value="Quinoprotein alcohol dehydrogenase-like superfamily"/>
    <property type="match status" value="1"/>
</dbReference>
<keyword evidence="4 14" id="KW-0732">Signal</keyword>
<dbReference type="GO" id="GO:0005509">
    <property type="term" value="F:calcium ion binding"/>
    <property type="evidence" value="ECO:0007669"/>
    <property type="project" value="InterPro"/>
</dbReference>
<evidence type="ECO:0000256" key="14">
    <source>
        <dbReference type="SAM" id="SignalP"/>
    </source>
</evidence>
<name>A0A918KNU3_9PROT</name>
<protein>
    <submittedName>
        <fullName evidence="16">Alcohol dehydrogenase</fullName>
    </submittedName>
</protein>
<evidence type="ECO:0000256" key="8">
    <source>
        <dbReference type="ARBA" id="ARBA00023004"/>
    </source>
</evidence>
<keyword evidence="5 12" id="KW-0106">Calcium</keyword>
<evidence type="ECO:0000259" key="15">
    <source>
        <dbReference type="PROSITE" id="PS51007"/>
    </source>
</evidence>
<evidence type="ECO:0000256" key="2">
    <source>
        <dbReference type="ARBA" id="ARBA00022617"/>
    </source>
</evidence>
<dbReference type="EMBL" id="BMYV01000002">
    <property type="protein sequence ID" value="GGX70220.1"/>
    <property type="molecule type" value="Genomic_DNA"/>
</dbReference>
<dbReference type="AlphaFoldDB" id="A0A918KNU3"/>
<feature type="signal peptide" evidence="14">
    <location>
        <begin position="1"/>
        <end position="32"/>
    </location>
</feature>
<evidence type="ECO:0000256" key="6">
    <source>
        <dbReference type="ARBA" id="ARBA00022891"/>
    </source>
</evidence>
<dbReference type="SUPFAM" id="SSF50998">
    <property type="entry name" value="Quinoprotein alcohol dehydrogenase-like"/>
    <property type="match status" value="1"/>
</dbReference>
<dbReference type="CDD" id="cd10279">
    <property type="entry name" value="PQQ_ADH_II"/>
    <property type="match status" value="1"/>
</dbReference>
<dbReference type="InterPro" id="IPR018391">
    <property type="entry name" value="PQQ_b-propeller_rpt"/>
</dbReference>
<evidence type="ECO:0000256" key="11">
    <source>
        <dbReference type="PIRSR" id="PIRSR617512-2"/>
    </source>
</evidence>
<feature type="binding site" description="axial binding residue" evidence="12">
    <location>
        <position position="651"/>
    </location>
    <ligand>
        <name>heme c</name>
        <dbReference type="ChEBI" id="CHEBI:61717"/>
    </ligand>
    <ligandPart>
        <name>Fe</name>
        <dbReference type="ChEBI" id="CHEBI:18248"/>
    </ligandPart>
</feature>
<feature type="active site" description="Proton acceptor" evidence="10">
    <location>
        <position position="341"/>
    </location>
</feature>
<evidence type="ECO:0000256" key="12">
    <source>
        <dbReference type="PIRSR" id="PIRSR617512-3"/>
    </source>
</evidence>
<evidence type="ECO:0000256" key="10">
    <source>
        <dbReference type="PIRSR" id="PIRSR617512-1"/>
    </source>
</evidence>
<gene>
    <name evidence="16" type="ORF">GCM10011309_20380</name>
</gene>
<feature type="binding site" evidence="11">
    <location>
        <position position="370"/>
    </location>
    <ligand>
        <name>pyrroloquinoline quinone</name>
        <dbReference type="ChEBI" id="CHEBI:58442"/>
    </ligand>
</feature>
<dbReference type="InterPro" id="IPR036909">
    <property type="entry name" value="Cyt_c-like_dom_sf"/>
</dbReference>
<comment type="cofactor">
    <cofactor evidence="12">
        <name>Ca(2+)</name>
        <dbReference type="ChEBI" id="CHEBI:29108"/>
    </cofactor>
    <text evidence="12">Binds 1 Ca(2+) ion per subunit.</text>
</comment>
<dbReference type="Gene3D" id="1.10.760.10">
    <property type="entry name" value="Cytochrome c-like domain"/>
    <property type="match status" value="1"/>
</dbReference>
<dbReference type="GO" id="GO:0020037">
    <property type="term" value="F:heme binding"/>
    <property type="evidence" value="ECO:0007669"/>
    <property type="project" value="InterPro"/>
</dbReference>
<feature type="binding site" description="covalent" evidence="11">
    <location>
        <position position="647"/>
    </location>
    <ligand>
        <name>heme c</name>
        <dbReference type="ChEBI" id="CHEBI:61717"/>
    </ligand>
</feature>
<evidence type="ECO:0000256" key="3">
    <source>
        <dbReference type="ARBA" id="ARBA00022723"/>
    </source>
</evidence>
<evidence type="ECO:0000313" key="16">
    <source>
        <dbReference type="EMBL" id="GGX70220.1"/>
    </source>
</evidence>
<organism evidence="16 17">
    <name type="scientific">Litorimonas cladophorae</name>
    <dbReference type="NCBI Taxonomy" id="1220491"/>
    <lineage>
        <taxon>Bacteria</taxon>
        <taxon>Pseudomonadati</taxon>
        <taxon>Pseudomonadota</taxon>
        <taxon>Alphaproteobacteria</taxon>
        <taxon>Maricaulales</taxon>
        <taxon>Robiginitomaculaceae</taxon>
    </lineage>
</organism>
<dbReference type="NCBIfam" id="TIGR03075">
    <property type="entry name" value="PQQ_enz_alc_DH"/>
    <property type="match status" value="1"/>
</dbReference>
<feature type="binding site" evidence="11">
    <location>
        <position position="195"/>
    </location>
    <ligand>
        <name>pyrroloquinoline quinone</name>
        <dbReference type="ChEBI" id="CHEBI:58442"/>
    </ligand>
</feature>
<feature type="binding site" evidence="11">
    <location>
        <begin position="430"/>
        <end position="431"/>
    </location>
    <ligand>
        <name>pyrroloquinoline quinone</name>
        <dbReference type="ChEBI" id="CHEBI:58442"/>
    </ligand>
</feature>
<accession>A0A918KNU3</accession>
<feature type="domain" description="Cytochrome c" evidence="15">
    <location>
        <begin position="634"/>
        <end position="713"/>
    </location>
</feature>
<comment type="cofactor">
    <cofactor evidence="11">
        <name>heme c</name>
        <dbReference type="ChEBI" id="CHEBI:61717"/>
    </cofactor>
    <text evidence="11">Binds 1 heme c group per subunit.</text>
</comment>
<dbReference type="SMART" id="SM00564">
    <property type="entry name" value="PQQ"/>
    <property type="match status" value="5"/>
</dbReference>
<reference evidence="16 17" key="1">
    <citation type="journal article" date="2014" name="Int. J. Syst. Evol. Microbiol.">
        <title>Complete genome sequence of Corynebacterium casei LMG S-19264T (=DSM 44701T), isolated from a smear-ripened cheese.</title>
        <authorList>
            <consortium name="US DOE Joint Genome Institute (JGI-PGF)"/>
            <person name="Walter F."/>
            <person name="Albersmeier A."/>
            <person name="Kalinowski J."/>
            <person name="Ruckert C."/>
        </authorList>
    </citation>
    <scope>NUCLEOTIDE SEQUENCE [LARGE SCALE GENOMIC DNA]</scope>
    <source>
        <strain evidence="16 17">KCTC 23968</strain>
    </source>
</reference>
<proteinExistence type="inferred from homology"/>
<evidence type="ECO:0000256" key="9">
    <source>
        <dbReference type="ARBA" id="ARBA00023157"/>
    </source>
</evidence>
<dbReference type="PANTHER" id="PTHR32303">
    <property type="entry name" value="QUINOPROTEIN ALCOHOL DEHYDROGENASE (CYTOCHROME C)"/>
    <property type="match status" value="1"/>
</dbReference>
<dbReference type="GO" id="GO:0016020">
    <property type="term" value="C:membrane"/>
    <property type="evidence" value="ECO:0007669"/>
    <property type="project" value="InterPro"/>
</dbReference>
<comment type="caution">
    <text evidence="16">The sequence shown here is derived from an EMBL/GenBank/DDBJ whole genome shotgun (WGS) entry which is preliminary data.</text>
</comment>
<evidence type="ECO:0000256" key="5">
    <source>
        <dbReference type="ARBA" id="ARBA00022837"/>
    </source>
</evidence>
<dbReference type="SUPFAM" id="SSF46626">
    <property type="entry name" value="Cytochrome c"/>
    <property type="match status" value="1"/>
</dbReference>
<dbReference type="InterPro" id="IPR002372">
    <property type="entry name" value="PQQ_rpt_dom"/>
</dbReference>
<comment type="cofactor">
    <cofactor evidence="11">
        <name>pyrroloquinoline quinone</name>
        <dbReference type="ChEBI" id="CHEBI:58442"/>
    </cofactor>
    <text evidence="11">Binds 1 PQQ group per subunit.</text>
</comment>
<dbReference type="InterPro" id="IPR011047">
    <property type="entry name" value="Quinoprotein_ADH-like_sf"/>
</dbReference>
<feature type="binding site" evidence="12">
    <location>
        <position position="213"/>
    </location>
    <ligand>
        <name>Ca(2+)</name>
        <dbReference type="ChEBI" id="CHEBI:29108"/>
    </ligand>
</feature>
<evidence type="ECO:0000256" key="1">
    <source>
        <dbReference type="ARBA" id="ARBA00008156"/>
    </source>
</evidence>
<feature type="disulfide bond" evidence="13">
    <location>
        <begin position="145"/>
        <end position="146"/>
    </location>
</feature>
<keyword evidence="8 12" id="KW-0408">Iron</keyword>
<dbReference type="Pfam" id="PF13442">
    <property type="entry name" value="Cytochrome_CBB3"/>
    <property type="match status" value="1"/>
</dbReference>
<evidence type="ECO:0000256" key="4">
    <source>
        <dbReference type="ARBA" id="ARBA00022729"/>
    </source>
</evidence>
<dbReference type="Pfam" id="PF01011">
    <property type="entry name" value="PQQ"/>
    <property type="match status" value="2"/>
</dbReference>
<feature type="binding site" evidence="11">
    <location>
        <position position="275"/>
    </location>
    <ligand>
        <name>pyrroloquinoline quinone</name>
        <dbReference type="ChEBI" id="CHEBI:58442"/>
    </ligand>
</feature>
<dbReference type="Proteomes" id="UP000600865">
    <property type="component" value="Unassembled WGS sequence"/>
</dbReference>
<keyword evidence="9 13" id="KW-1015">Disulfide bond</keyword>